<dbReference type="EMBL" id="PGFJ01000001">
    <property type="protein sequence ID" value="PJJ83303.1"/>
    <property type="molecule type" value="Genomic_DNA"/>
</dbReference>
<organism evidence="1 2">
    <name type="scientific">Mucilaginibacter auburnensis</name>
    <dbReference type="NCBI Taxonomy" id="1457233"/>
    <lineage>
        <taxon>Bacteria</taxon>
        <taxon>Pseudomonadati</taxon>
        <taxon>Bacteroidota</taxon>
        <taxon>Sphingobacteriia</taxon>
        <taxon>Sphingobacteriales</taxon>
        <taxon>Sphingobacteriaceae</taxon>
        <taxon>Mucilaginibacter</taxon>
    </lineage>
</organism>
<keyword evidence="2" id="KW-1185">Reference proteome</keyword>
<evidence type="ECO:0000313" key="2">
    <source>
        <dbReference type="Proteomes" id="UP000242687"/>
    </source>
</evidence>
<proteinExistence type="predicted"/>
<gene>
    <name evidence="1" type="ORF">CLV57_0283</name>
</gene>
<sequence>MYFIDHGQAAKFLFEKILVFSGIAQGNLEDKIVFAGEVQADLYLGVDLDRSGKGLQHGGGVAVEFDQGDHQGWTADEAAVEEGGKSADITLFAEFGQAFADRGFAFMNGQPDMGRVHPGILLEDLQDTDIGRIELAVLRHGSI</sequence>
<comment type="caution">
    <text evidence="1">The sequence shown here is derived from an EMBL/GenBank/DDBJ whole genome shotgun (WGS) entry which is preliminary data.</text>
</comment>
<name>A0A2H9VR79_9SPHI</name>
<accession>A0A2H9VR79</accession>
<reference evidence="1 2" key="1">
    <citation type="submission" date="2017-11" db="EMBL/GenBank/DDBJ databases">
        <title>Genomic Encyclopedia of Archaeal and Bacterial Type Strains, Phase II (KMG-II): From Individual Species to Whole Genera.</title>
        <authorList>
            <person name="Goeker M."/>
        </authorList>
    </citation>
    <scope>NUCLEOTIDE SEQUENCE [LARGE SCALE GENOMIC DNA]</scope>
    <source>
        <strain evidence="1 2">DSM 28175</strain>
    </source>
</reference>
<evidence type="ECO:0000313" key="1">
    <source>
        <dbReference type="EMBL" id="PJJ83303.1"/>
    </source>
</evidence>
<dbReference type="Proteomes" id="UP000242687">
    <property type="component" value="Unassembled WGS sequence"/>
</dbReference>
<protein>
    <submittedName>
        <fullName evidence="1">Uncharacterized protein</fullName>
    </submittedName>
</protein>
<dbReference type="AlphaFoldDB" id="A0A2H9VR79"/>